<evidence type="ECO:0000259" key="1">
    <source>
        <dbReference type="Pfam" id="PF13392"/>
    </source>
</evidence>
<dbReference type="EMBL" id="LR797367">
    <property type="protein sequence ID" value="CAB4211078.1"/>
    <property type="molecule type" value="Genomic_DNA"/>
</dbReference>
<accession>A0A6J5SC64</accession>
<name>A0A6J5SC64_9CAUD</name>
<reference evidence="3" key="1">
    <citation type="submission" date="2020-05" db="EMBL/GenBank/DDBJ databases">
        <authorList>
            <person name="Chiriac C."/>
            <person name="Salcher M."/>
            <person name="Ghai R."/>
            <person name="Kavagutti S V."/>
        </authorList>
    </citation>
    <scope>NUCLEOTIDE SEQUENCE</scope>
</reference>
<dbReference type="InterPro" id="IPR044925">
    <property type="entry name" value="His-Me_finger_sf"/>
</dbReference>
<proteinExistence type="predicted"/>
<dbReference type="Pfam" id="PF13392">
    <property type="entry name" value="HNH_3"/>
    <property type="match status" value="1"/>
</dbReference>
<dbReference type="Gene3D" id="3.90.75.10">
    <property type="entry name" value="Homing Intron 3 (I-ppo) Encoded Endonuclease, Chain A"/>
    <property type="match status" value="1"/>
</dbReference>
<dbReference type="InterPro" id="IPR044930">
    <property type="entry name" value="Homing_endonuclease_His-Me"/>
</dbReference>
<dbReference type="SUPFAM" id="SSF54060">
    <property type="entry name" value="His-Me finger endonucleases"/>
    <property type="match status" value="1"/>
</dbReference>
<dbReference type="EMBL" id="LR796943">
    <property type="protein sequence ID" value="CAB4176875.1"/>
    <property type="molecule type" value="Genomic_DNA"/>
</dbReference>
<dbReference type="EMBL" id="LR797536">
    <property type="protein sequence ID" value="CAB4223445.1"/>
    <property type="molecule type" value="Genomic_DNA"/>
</dbReference>
<dbReference type="GO" id="GO:0004519">
    <property type="term" value="F:endonuclease activity"/>
    <property type="evidence" value="ECO:0007669"/>
    <property type="project" value="InterPro"/>
</dbReference>
<evidence type="ECO:0000313" key="4">
    <source>
        <dbReference type="EMBL" id="CAB4223445.1"/>
    </source>
</evidence>
<dbReference type="InterPro" id="IPR003615">
    <property type="entry name" value="HNH_nuc"/>
</dbReference>
<sequence>MNGLSQDQIDSLRERFDKYYSPEPNSGCWLWTLKGGQYGQLRVRGVERRCIGAHRVSWLLHYGGIPPGMFVCHKCDVRGCVNPEHLFLGTIQDNVADMDAKGRRVVIFGEARPIAKLNADKVHAIRAASGSYKSIGKQFGVSPQTVCNVKLGRLWTHIQ</sequence>
<evidence type="ECO:0000313" key="2">
    <source>
        <dbReference type="EMBL" id="CAB4176875.1"/>
    </source>
</evidence>
<evidence type="ECO:0000313" key="3">
    <source>
        <dbReference type="EMBL" id="CAB4211078.1"/>
    </source>
</evidence>
<feature type="domain" description="HNH nuclease" evidence="1">
    <location>
        <begin position="53"/>
        <end position="95"/>
    </location>
</feature>
<protein>
    <submittedName>
        <fullName evidence="3">HNH nuclease</fullName>
    </submittedName>
</protein>
<gene>
    <name evidence="3" type="ORF">UFOVP1425_75</name>
    <name evidence="4" type="ORF">UFOVP1672_53</name>
    <name evidence="2" type="ORF">UFOVP988_75</name>
</gene>
<organism evidence="3">
    <name type="scientific">uncultured Caudovirales phage</name>
    <dbReference type="NCBI Taxonomy" id="2100421"/>
    <lineage>
        <taxon>Viruses</taxon>
        <taxon>Duplodnaviria</taxon>
        <taxon>Heunggongvirae</taxon>
        <taxon>Uroviricota</taxon>
        <taxon>Caudoviricetes</taxon>
        <taxon>Peduoviridae</taxon>
        <taxon>Maltschvirus</taxon>
        <taxon>Maltschvirus maltsch</taxon>
    </lineage>
</organism>